<comment type="caution">
    <text evidence="1">The sequence shown here is derived from an EMBL/GenBank/DDBJ whole genome shotgun (WGS) entry which is preliminary data.</text>
</comment>
<gene>
    <name evidence="1" type="ORF">S01H1_21375</name>
</gene>
<sequence length="117" mass="12843">MADKRLDDLDTGSLDVADKIIIDKSGNTEAEEVLMSALLTFIRAQNQYYTTVTDGTKNDQITHSLASALVAMHVFDNNGAPFQGIEYVIDDSNNITPNFGFTLTGTWKIVILKLKSS</sequence>
<dbReference type="AlphaFoldDB" id="X0V112"/>
<name>X0V112_9ZZZZ</name>
<protein>
    <submittedName>
        <fullName evidence="1">Uncharacterized protein</fullName>
    </submittedName>
</protein>
<organism evidence="1">
    <name type="scientific">marine sediment metagenome</name>
    <dbReference type="NCBI Taxonomy" id="412755"/>
    <lineage>
        <taxon>unclassified sequences</taxon>
        <taxon>metagenomes</taxon>
        <taxon>ecological metagenomes</taxon>
    </lineage>
</organism>
<reference evidence="1" key="1">
    <citation type="journal article" date="2014" name="Front. Microbiol.">
        <title>High frequency of phylogenetically diverse reductive dehalogenase-homologous genes in deep subseafloor sedimentary metagenomes.</title>
        <authorList>
            <person name="Kawai M."/>
            <person name="Futagami T."/>
            <person name="Toyoda A."/>
            <person name="Takaki Y."/>
            <person name="Nishi S."/>
            <person name="Hori S."/>
            <person name="Arai W."/>
            <person name="Tsubouchi T."/>
            <person name="Morono Y."/>
            <person name="Uchiyama I."/>
            <person name="Ito T."/>
            <person name="Fujiyama A."/>
            <person name="Inagaki F."/>
            <person name="Takami H."/>
        </authorList>
    </citation>
    <scope>NUCLEOTIDE SEQUENCE</scope>
    <source>
        <strain evidence="1">Expedition CK06-06</strain>
    </source>
</reference>
<proteinExistence type="predicted"/>
<dbReference type="EMBL" id="BARS01011841">
    <property type="protein sequence ID" value="GAF94335.1"/>
    <property type="molecule type" value="Genomic_DNA"/>
</dbReference>
<evidence type="ECO:0000313" key="1">
    <source>
        <dbReference type="EMBL" id="GAF94335.1"/>
    </source>
</evidence>
<accession>X0V112</accession>